<comment type="caution">
    <text evidence="2">The sequence shown here is derived from an EMBL/GenBank/DDBJ whole genome shotgun (WGS) entry which is preliminary data.</text>
</comment>
<evidence type="ECO:0008006" key="4">
    <source>
        <dbReference type="Google" id="ProtNLM"/>
    </source>
</evidence>
<name>A0A9X0HZ38_9ACTN</name>
<feature type="transmembrane region" description="Helical" evidence="1">
    <location>
        <begin position="554"/>
        <end position="575"/>
    </location>
</feature>
<dbReference type="EMBL" id="LMWI01000002">
    <property type="protein sequence ID" value="KUJ43806.1"/>
    <property type="molecule type" value="Genomic_DNA"/>
</dbReference>
<dbReference type="InterPro" id="IPR043129">
    <property type="entry name" value="ATPase_NBD"/>
</dbReference>
<keyword evidence="3" id="KW-1185">Reference proteome</keyword>
<feature type="transmembrane region" description="Helical" evidence="1">
    <location>
        <begin position="415"/>
        <end position="435"/>
    </location>
</feature>
<keyword evidence="1" id="KW-1133">Transmembrane helix</keyword>
<proteinExistence type="predicted"/>
<dbReference type="Gene3D" id="3.90.640.10">
    <property type="entry name" value="Actin, Chain A, domain 4"/>
    <property type="match status" value="1"/>
</dbReference>
<dbReference type="SUPFAM" id="SSF53067">
    <property type="entry name" value="Actin-like ATPase domain"/>
    <property type="match status" value="2"/>
</dbReference>
<protein>
    <recommendedName>
        <fullName evidence="4">Hsp70 protein</fullName>
    </recommendedName>
</protein>
<keyword evidence="1" id="KW-0472">Membrane</keyword>
<feature type="transmembrane region" description="Helical" evidence="1">
    <location>
        <begin position="527"/>
        <end position="548"/>
    </location>
</feature>
<accession>A0A9X0HZ38</accession>
<sequence>MTLPGMSSGGPQLSIDLSSPTAIAATIGRSGARIPVLVGGRHLLPTGIAIDPTGHRYYGIDPTAAQSLPTGYRFVADPVTLLTTPPPPTESGPVDGVDVLAGLLRHLTDHAAHQVGAPITALTLTIPTGWGPRRRGLLTDAATRAALPPPVLVTAPAALAAYATTLGLHAPPGSCLLTCHTDQRPATLTVLQAHPDGYTELATQPVGQPHDLDQILTHHVITTATSDDDPLRDALHHPDTDTAALHDAVRQARHTLATHDRAPILLPAPRPPAVITRADVTTAAQPLLDRIPTAVTDILDAADVDRAHLTAVIVRHTGPVPGLVDTLTTATATTTGAVDQPHALADGALTLTTRHHHTATAATTQLPRIRLRITDLITAVLLGGCSLALLLHAVHNADIYKLEGRIIDVVVSMPQLGAAGALAALAAYAVAHLAPTTWLAGPPTTNEPTTGRLIRHAYLTAAIAGPTTAALYGLAVGTALQYPYRPFLTWTLGWALPLAACATIIAAAAPRIPTDDLPHWLTRTKPVITHATIAATGILLMTTALMYMPMNSTGIGIIRNGGAALIGIATALTLTRIRTIRIITATGLAIGYALVVTWPTHGALITGYLIALTWWTIHLTAHTLKLAFPLKRTTLHRLITNQHHQDDRPPPQK</sequence>
<feature type="transmembrane region" description="Helical" evidence="1">
    <location>
        <begin position="487"/>
        <end position="507"/>
    </location>
</feature>
<organism evidence="2 3">
    <name type="scientific">Micromonospora maris</name>
    <dbReference type="NCBI Taxonomy" id="1003110"/>
    <lineage>
        <taxon>Bacteria</taxon>
        <taxon>Bacillati</taxon>
        <taxon>Actinomycetota</taxon>
        <taxon>Actinomycetes</taxon>
        <taxon>Micromonosporales</taxon>
        <taxon>Micromonosporaceae</taxon>
        <taxon>Micromonospora</taxon>
    </lineage>
</organism>
<dbReference type="AlphaFoldDB" id="A0A9X0HZ38"/>
<evidence type="ECO:0000313" key="2">
    <source>
        <dbReference type="EMBL" id="KUJ43806.1"/>
    </source>
</evidence>
<evidence type="ECO:0000256" key="1">
    <source>
        <dbReference type="SAM" id="Phobius"/>
    </source>
</evidence>
<feature type="transmembrane region" description="Helical" evidence="1">
    <location>
        <begin position="376"/>
        <end position="395"/>
    </location>
</feature>
<feature type="transmembrane region" description="Helical" evidence="1">
    <location>
        <begin position="456"/>
        <end position="475"/>
    </location>
</feature>
<reference evidence="2 3" key="1">
    <citation type="submission" date="2015-10" db="EMBL/GenBank/DDBJ databases">
        <authorList>
            <person name="Ju K.-S."/>
            <person name="Doroghazi J.R."/>
            <person name="Metcalf W.W."/>
        </authorList>
    </citation>
    <scope>NUCLEOTIDE SEQUENCE [LARGE SCALE GENOMIC DNA]</scope>
    <source>
        <strain evidence="2 3">NRRL B-24793</strain>
    </source>
</reference>
<dbReference type="Gene3D" id="3.30.420.40">
    <property type="match status" value="2"/>
</dbReference>
<dbReference type="Proteomes" id="UP000053246">
    <property type="component" value="Unassembled WGS sequence"/>
</dbReference>
<evidence type="ECO:0000313" key="3">
    <source>
        <dbReference type="Proteomes" id="UP000053246"/>
    </source>
</evidence>
<keyword evidence="1" id="KW-0812">Transmembrane</keyword>
<gene>
    <name evidence="2" type="ORF">ADL17_11060</name>
</gene>